<evidence type="ECO:0000313" key="3">
    <source>
        <dbReference type="Proteomes" id="UP000183832"/>
    </source>
</evidence>
<dbReference type="EMBL" id="CVRI01000037">
    <property type="protein sequence ID" value="CRK93316.1"/>
    <property type="molecule type" value="Genomic_DNA"/>
</dbReference>
<name>A0A1J1I153_9DIPT</name>
<protein>
    <submittedName>
        <fullName evidence="2">CLUMA_CG006857, isoform A</fullName>
    </submittedName>
</protein>
<proteinExistence type="predicted"/>
<keyword evidence="1" id="KW-1133">Transmembrane helix</keyword>
<keyword evidence="3" id="KW-1185">Reference proteome</keyword>
<keyword evidence="1" id="KW-0472">Membrane</keyword>
<gene>
    <name evidence="2" type="ORF">CLUMA_CG006857</name>
</gene>
<organism evidence="2 3">
    <name type="scientific">Clunio marinus</name>
    <dbReference type="NCBI Taxonomy" id="568069"/>
    <lineage>
        <taxon>Eukaryota</taxon>
        <taxon>Metazoa</taxon>
        <taxon>Ecdysozoa</taxon>
        <taxon>Arthropoda</taxon>
        <taxon>Hexapoda</taxon>
        <taxon>Insecta</taxon>
        <taxon>Pterygota</taxon>
        <taxon>Neoptera</taxon>
        <taxon>Endopterygota</taxon>
        <taxon>Diptera</taxon>
        <taxon>Nematocera</taxon>
        <taxon>Chironomoidea</taxon>
        <taxon>Chironomidae</taxon>
        <taxon>Clunio</taxon>
    </lineage>
</organism>
<dbReference type="AlphaFoldDB" id="A0A1J1I153"/>
<keyword evidence="1" id="KW-0812">Transmembrane</keyword>
<feature type="transmembrane region" description="Helical" evidence="1">
    <location>
        <begin position="47"/>
        <end position="70"/>
    </location>
</feature>
<accession>A0A1J1I153</accession>
<dbReference type="Proteomes" id="UP000183832">
    <property type="component" value="Unassembled WGS sequence"/>
</dbReference>
<evidence type="ECO:0000313" key="2">
    <source>
        <dbReference type="EMBL" id="CRK93316.1"/>
    </source>
</evidence>
<reference evidence="2 3" key="1">
    <citation type="submission" date="2015-04" db="EMBL/GenBank/DDBJ databases">
        <authorList>
            <person name="Syromyatnikov M.Y."/>
            <person name="Popov V.N."/>
        </authorList>
    </citation>
    <scope>NUCLEOTIDE SEQUENCE [LARGE SCALE GENOMIC DNA]</scope>
</reference>
<sequence>MNPSLGRKLENLHFREANSPIYFVSKALGQLPFCIEFGKRNRTVLKFTILSVAFSMFCYSLYCASMYFFAVKTYENAGSFPTISLIES</sequence>
<evidence type="ECO:0000256" key="1">
    <source>
        <dbReference type="SAM" id="Phobius"/>
    </source>
</evidence>